<gene>
    <name evidence="4" type="ORF">ENE75_15335</name>
</gene>
<feature type="domain" description="Flavin reductase like" evidence="3">
    <location>
        <begin position="23"/>
        <end position="166"/>
    </location>
</feature>
<dbReference type="GO" id="GO:0010181">
    <property type="term" value="F:FMN binding"/>
    <property type="evidence" value="ECO:0007669"/>
    <property type="project" value="InterPro"/>
</dbReference>
<sequence length="171" mass="17916">MTSPLTPPALAPTFDARQLRQTLGRFATGVTIVTCVDEAGQRIGLTANSFNALSLDPPLVLWSLRQASPSVAAFREAGHFAINVLAESQVELSRRFASPVADKFAEGVWSAGQGGAPVLTGAAAVFECASVQAQDAGDHVLFIGRVVALSDIATPPLLFHGGHYHLLGEIL</sequence>
<keyword evidence="5" id="KW-1185">Reference proteome</keyword>
<evidence type="ECO:0000259" key="3">
    <source>
        <dbReference type="SMART" id="SM00903"/>
    </source>
</evidence>
<keyword evidence="2" id="KW-0560">Oxidoreductase</keyword>
<dbReference type="PANTHER" id="PTHR30466">
    <property type="entry name" value="FLAVIN REDUCTASE"/>
    <property type="match status" value="1"/>
</dbReference>
<evidence type="ECO:0000313" key="4">
    <source>
        <dbReference type="EMBL" id="RVT50386.1"/>
    </source>
</evidence>
<evidence type="ECO:0000256" key="1">
    <source>
        <dbReference type="ARBA" id="ARBA00008898"/>
    </source>
</evidence>
<dbReference type="GO" id="GO:0042602">
    <property type="term" value="F:riboflavin reductase (NADPH) activity"/>
    <property type="evidence" value="ECO:0007669"/>
    <property type="project" value="TreeGrafter"/>
</dbReference>
<reference evidence="4 5" key="1">
    <citation type="submission" date="2019-01" db="EMBL/GenBank/DDBJ databases">
        <authorList>
            <person name="Chen W.-M."/>
        </authorList>
    </citation>
    <scope>NUCLEOTIDE SEQUENCE [LARGE SCALE GENOMIC DNA]</scope>
    <source>
        <strain evidence="4 5">ICH-3</strain>
    </source>
</reference>
<dbReference type="SMART" id="SM00903">
    <property type="entry name" value="Flavin_Reduct"/>
    <property type="match status" value="1"/>
</dbReference>
<dbReference type="Pfam" id="PF01613">
    <property type="entry name" value="Flavin_Reduct"/>
    <property type="match status" value="1"/>
</dbReference>
<organism evidence="4 5">
    <name type="scientific">Rubrivivax albus</name>
    <dbReference type="NCBI Taxonomy" id="2499835"/>
    <lineage>
        <taxon>Bacteria</taxon>
        <taxon>Pseudomonadati</taxon>
        <taxon>Pseudomonadota</taxon>
        <taxon>Betaproteobacteria</taxon>
        <taxon>Burkholderiales</taxon>
        <taxon>Sphaerotilaceae</taxon>
        <taxon>Rubrivivax</taxon>
    </lineage>
</organism>
<protein>
    <submittedName>
        <fullName evidence="4">Flavin reductase</fullName>
    </submittedName>
</protein>
<dbReference type="Gene3D" id="2.30.110.10">
    <property type="entry name" value="Electron Transport, Fmn-binding Protein, Chain A"/>
    <property type="match status" value="1"/>
</dbReference>
<comment type="similarity">
    <text evidence="1">Belongs to the non-flavoprotein flavin reductase family.</text>
</comment>
<evidence type="ECO:0000313" key="5">
    <source>
        <dbReference type="Proteomes" id="UP000288178"/>
    </source>
</evidence>
<dbReference type="InterPro" id="IPR050268">
    <property type="entry name" value="NADH-dep_flavin_reductase"/>
</dbReference>
<dbReference type="SUPFAM" id="SSF50475">
    <property type="entry name" value="FMN-binding split barrel"/>
    <property type="match status" value="1"/>
</dbReference>
<name>A0A3S2X002_9BURK</name>
<dbReference type="AlphaFoldDB" id="A0A3S2X002"/>
<proteinExistence type="inferred from homology"/>
<dbReference type="Proteomes" id="UP000288178">
    <property type="component" value="Unassembled WGS sequence"/>
</dbReference>
<dbReference type="InterPro" id="IPR002563">
    <property type="entry name" value="Flavin_Rdtase-like_dom"/>
</dbReference>
<dbReference type="PANTHER" id="PTHR30466:SF11">
    <property type="entry name" value="FLAVIN-DEPENDENT MONOOXYGENASE, REDUCTASE SUBUNIT HSAB"/>
    <property type="match status" value="1"/>
</dbReference>
<dbReference type="InterPro" id="IPR012349">
    <property type="entry name" value="Split_barrel_FMN-bd"/>
</dbReference>
<accession>A0A3S2X002</accession>
<dbReference type="OrthoDB" id="9792858at2"/>
<comment type="caution">
    <text evidence="4">The sequence shown here is derived from an EMBL/GenBank/DDBJ whole genome shotgun (WGS) entry which is preliminary data.</text>
</comment>
<evidence type="ECO:0000256" key="2">
    <source>
        <dbReference type="ARBA" id="ARBA00023002"/>
    </source>
</evidence>
<dbReference type="EMBL" id="SACT01000005">
    <property type="protein sequence ID" value="RVT50386.1"/>
    <property type="molecule type" value="Genomic_DNA"/>
</dbReference>
<dbReference type="RefSeq" id="WP_128199213.1">
    <property type="nucleotide sequence ID" value="NZ_SACT01000005.1"/>
</dbReference>